<gene>
    <name evidence="1" type="ORF">ACFO3I_15825</name>
</gene>
<dbReference type="EMBL" id="JBHSGB010000015">
    <property type="protein sequence ID" value="MFC4656487.1"/>
    <property type="molecule type" value="Genomic_DNA"/>
</dbReference>
<reference evidence="2" key="1">
    <citation type="journal article" date="2019" name="Int. J. Syst. Evol. Microbiol.">
        <title>The Global Catalogue of Microorganisms (GCM) 10K type strain sequencing project: providing services to taxonomists for standard genome sequencing and annotation.</title>
        <authorList>
            <consortium name="The Broad Institute Genomics Platform"/>
            <consortium name="The Broad Institute Genome Sequencing Center for Infectious Disease"/>
            <person name="Wu L."/>
            <person name="Ma J."/>
        </authorList>
    </citation>
    <scope>NUCLEOTIDE SEQUENCE [LARGE SCALE GENOMIC DNA]</scope>
    <source>
        <strain evidence="2">DT28</strain>
    </source>
</reference>
<protein>
    <submittedName>
        <fullName evidence="1">Uncharacterized protein</fullName>
    </submittedName>
</protein>
<dbReference type="RefSeq" id="WP_377335597.1">
    <property type="nucleotide sequence ID" value="NZ_JBHSGB010000015.1"/>
</dbReference>
<keyword evidence="2" id="KW-1185">Reference proteome</keyword>
<accession>A0ABV9JQE8</accession>
<sequence>MNTLNTTVETSNATHASERRVTALLLVRRLNALLAKMGQALNLSGAVYLK</sequence>
<organism evidence="1 2">
    <name type="scientific">Rheinheimera marina</name>
    <dbReference type="NCBI Taxonomy" id="1774958"/>
    <lineage>
        <taxon>Bacteria</taxon>
        <taxon>Pseudomonadati</taxon>
        <taxon>Pseudomonadota</taxon>
        <taxon>Gammaproteobacteria</taxon>
        <taxon>Chromatiales</taxon>
        <taxon>Chromatiaceae</taxon>
        <taxon>Rheinheimera</taxon>
    </lineage>
</organism>
<evidence type="ECO:0000313" key="1">
    <source>
        <dbReference type="EMBL" id="MFC4656487.1"/>
    </source>
</evidence>
<proteinExistence type="predicted"/>
<dbReference type="Proteomes" id="UP001595962">
    <property type="component" value="Unassembled WGS sequence"/>
</dbReference>
<comment type="caution">
    <text evidence="1">The sequence shown here is derived from an EMBL/GenBank/DDBJ whole genome shotgun (WGS) entry which is preliminary data.</text>
</comment>
<evidence type="ECO:0000313" key="2">
    <source>
        <dbReference type="Proteomes" id="UP001595962"/>
    </source>
</evidence>
<name>A0ABV9JQE8_9GAMM</name>